<dbReference type="InterPro" id="IPR053322">
    <property type="entry name" value="PLA2-like"/>
</dbReference>
<protein>
    <recommendedName>
        <fullName evidence="3">Phospholipase A(2)</fullName>
    </recommendedName>
</protein>
<dbReference type="Proteomes" id="UP001620645">
    <property type="component" value="Unassembled WGS sequence"/>
</dbReference>
<gene>
    <name evidence="1" type="ORF">niasHS_010118</name>
</gene>
<organism evidence="1 2">
    <name type="scientific">Heterodera schachtii</name>
    <name type="common">Sugarbeet cyst nematode worm</name>
    <name type="synonym">Tylenchus schachtii</name>
    <dbReference type="NCBI Taxonomy" id="97005"/>
    <lineage>
        <taxon>Eukaryota</taxon>
        <taxon>Metazoa</taxon>
        <taxon>Ecdysozoa</taxon>
        <taxon>Nematoda</taxon>
        <taxon>Chromadorea</taxon>
        <taxon>Rhabditida</taxon>
        <taxon>Tylenchina</taxon>
        <taxon>Tylenchomorpha</taxon>
        <taxon>Tylenchoidea</taxon>
        <taxon>Heteroderidae</taxon>
        <taxon>Heteroderinae</taxon>
        <taxon>Heterodera</taxon>
    </lineage>
</organism>
<comment type="caution">
    <text evidence="1">The sequence shown here is derived from an EMBL/GenBank/DDBJ whole genome shotgun (WGS) entry which is preliminary data.</text>
</comment>
<dbReference type="AlphaFoldDB" id="A0ABD2IYT0"/>
<evidence type="ECO:0000313" key="1">
    <source>
        <dbReference type="EMBL" id="KAL3085049.1"/>
    </source>
</evidence>
<keyword evidence="2" id="KW-1185">Reference proteome</keyword>
<evidence type="ECO:0008006" key="3">
    <source>
        <dbReference type="Google" id="ProtNLM"/>
    </source>
</evidence>
<evidence type="ECO:0000313" key="2">
    <source>
        <dbReference type="Proteomes" id="UP001620645"/>
    </source>
</evidence>
<proteinExistence type="predicted"/>
<accession>A0ABD2IYT0</accession>
<dbReference type="PANTHER" id="PTHR34228">
    <property type="entry name" value="PROTEIN CBG09474-RELATED"/>
    <property type="match status" value="1"/>
</dbReference>
<name>A0ABD2IYT0_HETSC</name>
<dbReference type="SUPFAM" id="SSF48619">
    <property type="entry name" value="Phospholipase A2, PLA2"/>
    <property type="match status" value="1"/>
</dbReference>
<dbReference type="EMBL" id="JBICCN010000232">
    <property type="protein sequence ID" value="KAL3085049.1"/>
    <property type="molecule type" value="Genomic_DNA"/>
</dbReference>
<sequence length="208" mass="22919">MPSPLSGFSPRCVRFSSLWPPPCSPFVTLTALSTILFLLMPDEFLIDNPPSTAVTYIGQSDHFSDGGNGQRKEAAEQRSSTYAWVSAQIIPAEEEFSCGGDPFSFMAASLISISCHRDQIHLCCEHHDVCYDQRNISQSLCDNTFCDCLGRIVSNSYCQNIAHPGLCLATRTFGHLFHWTSYCKSSECAVTVAQGSIETVENGTDWAR</sequence>
<reference evidence="1 2" key="1">
    <citation type="submission" date="2024-10" db="EMBL/GenBank/DDBJ databases">
        <authorList>
            <person name="Kim D."/>
        </authorList>
    </citation>
    <scope>NUCLEOTIDE SEQUENCE [LARGE SCALE GENOMIC DNA]</scope>
    <source>
        <strain evidence="1">Taebaek</strain>
    </source>
</reference>
<dbReference type="InterPro" id="IPR036444">
    <property type="entry name" value="PLipase_A2_dom_sf"/>
</dbReference>